<protein>
    <submittedName>
        <fullName evidence="1">Phenol hydroxylase</fullName>
    </submittedName>
</protein>
<accession>A0A6C1B8F5</accession>
<dbReference type="Pfam" id="PF06099">
    <property type="entry name" value="Phenol_hyd_sub"/>
    <property type="match status" value="1"/>
</dbReference>
<reference evidence="1 2" key="1">
    <citation type="submission" date="2020-02" db="EMBL/GenBank/DDBJ databases">
        <title>Nitrogenibacter mangrovi gen. nov., sp. nov. isolated from mangrove sediment, a denitrifying betaproteobacterium.</title>
        <authorList>
            <person name="Liao H."/>
            <person name="Tian Y."/>
        </authorList>
    </citation>
    <scope>NUCLEOTIDE SEQUENCE [LARGE SCALE GENOMIC DNA]</scope>
    <source>
        <strain evidence="1 2">M9-3-2</strain>
    </source>
</reference>
<proteinExistence type="predicted"/>
<evidence type="ECO:0000313" key="2">
    <source>
        <dbReference type="Proteomes" id="UP000501991"/>
    </source>
</evidence>
<dbReference type="Proteomes" id="UP000501991">
    <property type="component" value="Chromosome"/>
</dbReference>
<dbReference type="AlphaFoldDB" id="A0A6C1B8F5"/>
<dbReference type="EMBL" id="CP048836">
    <property type="protein sequence ID" value="QID19663.1"/>
    <property type="molecule type" value="Genomic_DNA"/>
</dbReference>
<evidence type="ECO:0000313" key="1">
    <source>
        <dbReference type="EMBL" id="QID19663.1"/>
    </source>
</evidence>
<dbReference type="KEGG" id="azq:G3580_00465"/>
<dbReference type="PIRSF" id="PIRSF000039">
    <property type="entry name" value="Phenol_monooxy_K"/>
    <property type="match status" value="1"/>
</dbReference>
<organism evidence="1 2">
    <name type="scientific">Nitrogeniibacter mangrovi</name>
    <dbReference type="NCBI Taxonomy" id="2016596"/>
    <lineage>
        <taxon>Bacteria</taxon>
        <taxon>Pseudomonadati</taxon>
        <taxon>Pseudomonadota</taxon>
        <taxon>Betaproteobacteria</taxon>
        <taxon>Rhodocyclales</taxon>
        <taxon>Zoogloeaceae</taxon>
        <taxon>Nitrogeniibacter</taxon>
    </lineage>
</organism>
<gene>
    <name evidence="1" type="ORF">G3580_00465</name>
</gene>
<name>A0A6C1B8F5_9RHOO</name>
<dbReference type="InterPro" id="IPR010353">
    <property type="entry name" value="DmpK"/>
</dbReference>
<keyword evidence="2" id="KW-1185">Reference proteome</keyword>
<sequence>MRKYVRVRELRPDRFVEFDFAIGEPDIYVEMILHADAFDDFCALNQVTFLTDAPSASGDQQQWRLSEVSGRQFK</sequence>